<dbReference type="PANTHER" id="PTHR47922:SF1">
    <property type="entry name" value="SERPENTINE RECEPTOR, CLASS H"/>
    <property type="match status" value="1"/>
</dbReference>
<dbReference type="PANTHER" id="PTHR47922">
    <property type="entry name" value="SERPENTINE RECEPTOR, CLASS H"/>
    <property type="match status" value="1"/>
</dbReference>
<dbReference type="Pfam" id="PF10318">
    <property type="entry name" value="7TM_GPCR_Srh"/>
    <property type="match status" value="1"/>
</dbReference>
<keyword evidence="1" id="KW-0472">Membrane</keyword>
<dbReference type="AlphaFoldDB" id="A0A9P1N510"/>
<feature type="transmembrane region" description="Helical" evidence="1">
    <location>
        <begin position="135"/>
        <end position="155"/>
    </location>
</feature>
<evidence type="ECO:0000313" key="3">
    <source>
        <dbReference type="Proteomes" id="UP001152747"/>
    </source>
</evidence>
<evidence type="ECO:0000256" key="1">
    <source>
        <dbReference type="SAM" id="Phobius"/>
    </source>
</evidence>
<keyword evidence="3" id="KW-1185">Reference proteome</keyword>
<keyword evidence="1" id="KW-1133">Transmembrane helix</keyword>
<evidence type="ECO:0000313" key="2">
    <source>
        <dbReference type="EMBL" id="CAI5451343.1"/>
    </source>
</evidence>
<reference evidence="2" key="1">
    <citation type="submission" date="2022-11" db="EMBL/GenBank/DDBJ databases">
        <authorList>
            <person name="Kikuchi T."/>
        </authorList>
    </citation>
    <scope>NUCLEOTIDE SEQUENCE</scope>
    <source>
        <strain evidence="2">PS1010</strain>
    </source>
</reference>
<sequence length="327" mass="38302">MPTSIWNENPIEYLLFKKIYSMIVSLIYPLAFYCVLTKSKKVSHILKILLILHLFCITFQWLVNAWLADPFYFYPMKITRYDGLLSNYFPATTLYILMYTSFFFSIGSCLLIYFNRLFIIQHIYYPRPSKFQKQYEKYVYLFVCFYSIIPNAFIIPQVPNQSLAKSNAVKIFNYLPDCINDSNVVVACDASTNCMTRTSYNYIIWLSSIAFIMTSSTVYSSIRLSRGVKTKSTATRIRHKRFHRNTFLQAFIQMFFATVPNTIANLSVIFQIATPGLVYFIDFVSENHSTSGVVTLFLFYEPYKEYIISLFKKTTKPKVIVIIIRDK</sequence>
<name>A0A9P1N510_9PELO</name>
<dbReference type="EMBL" id="CANHGI010000005">
    <property type="protein sequence ID" value="CAI5451343.1"/>
    <property type="molecule type" value="Genomic_DNA"/>
</dbReference>
<feature type="transmembrane region" description="Helical" evidence="1">
    <location>
        <begin position="48"/>
        <end position="68"/>
    </location>
</feature>
<feature type="transmembrane region" description="Helical" evidence="1">
    <location>
        <begin position="88"/>
        <end position="114"/>
    </location>
</feature>
<feature type="transmembrane region" description="Helical" evidence="1">
    <location>
        <begin position="202"/>
        <end position="222"/>
    </location>
</feature>
<proteinExistence type="predicted"/>
<organism evidence="2 3">
    <name type="scientific">Caenorhabditis angaria</name>
    <dbReference type="NCBI Taxonomy" id="860376"/>
    <lineage>
        <taxon>Eukaryota</taxon>
        <taxon>Metazoa</taxon>
        <taxon>Ecdysozoa</taxon>
        <taxon>Nematoda</taxon>
        <taxon>Chromadorea</taxon>
        <taxon>Rhabditida</taxon>
        <taxon>Rhabditina</taxon>
        <taxon>Rhabditomorpha</taxon>
        <taxon>Rhabditoidea</taxon>
        <taxon>Rhabditidae</taxon>
        <taxon>Peloderinae</taxon>
        <taxon>Caenorhabditis</taxon>
    </lineage>
</organism>
<protein>
    <submittedName>
        <fullName evidence="2">Uncharacterized protein</fullName>
    </submittedName>
</protein>
<accession>A0A9P1N510</accession>
<dbReference type="Proteomes" id="UP001152747">
    <property type="component" value="Unassembled WGS sequence"/>
</dbReference>
<gene>
    <name evidence="2" type="ORF">CAMP_LOCUS13980</name>
</gene>
<comment type="caution">
    <text evidence="2">The sequence shown here is derived from an EMBL/GenBank/DDBJ whole genome shotgun (WGS) entry which is preliminary data.</text>
</comment>
<dbReference type="OrthoDB" id="5819164at2759"/>
<feature type="transmembrane region" description="Helical" evidence="1">
    <location>
        <begin position="19"/>
        <end position="36"/>
    </location>
</feature>
<keyword evidence="1" id="KW-0812">Transmembrane</keyword>
<dbReference type="InterPro" id="IPR019422">
    <property type="entry name" value="7TM_GPCR_serpentine_rcpt_Srh"/>
</dbReference>